<dbReference type="EC" id="4.2.1.79" evidence="4"/>
<evidence type="ECO:0000259" key="9">
    <source>
        <dbReference type="Pfam" id="PF19305"/>
    </source>
</evidence>
<name>A0ABT2D4P0_9BURK</name>
<dbReference type="GO" id="GO:0003994">
    <property type="term" value="F:aconitate hydratase activity"/>
    <property type="evidence" value="ECO:0007669"/>
    <property type="project" value="UniProtKB-EC"/>
</dbReference>
<evidence type="ECO:0000256" key="4">
    <source>
        <dbReference type="ARBA" id="ARBA00013124"/>
    </source>
</evidence>
<accession>A0ABT2D4P0</accession>
<comment type="pathway">
    <text evidence="2">Organic acid metabolism; propanoate degradation.</text>
</comment>
<comment type="similarity">
    <text evidence="3">Belongs to the PrpD family.</text>
</comment>
<dbReference type="Pfam" id="PF03972">
    <property type="entry name" value="MmgE_PrpD_N"/>
    <property type="match status" value="1"/>
</dbReference>
<dbReference type="RefSeq" id="WP_258814400.1">
    <property type="nucleotide sequence ID" value="NZ_JANUGU010000016.1"/>
</dbReference>
<evidence type="ECO:0000256" key="1">
    <source>
        <dbReference type="ARBA" id="ARBA00000096"/>
    </source>
</evidence>
<evidence type="ECO:0000256" key="7">
    <source>
        <dbReference type="ARBA" id="ARBA00023239"/>
    </source>
</evidence>
<proteinExistence type="inferred from homology"/>
<dbReference type="NCBIfam" id="TIGR02330">
    <property type="entry name" value="prpD"/>
    <property type="match status" value="1"/>
</dbReference>
<dbReference type="InterPro" id="IPR045337">
    <property type="entry name" value="MmgE_PrpD_C"/>
</dbReference>
<evidence type="ECO:0000256" key="6">
    <source>
        <dbReference type="ARBA" id="ARBA00022532"/>
    </source>
</evidence>
<sequence>MPEAANVGQPYDQVIADIVDYVLGYEISSELAYDTARLCLADTLGCGLEALGYPACTKLLGPVVHGTIVPHGARVPGTQFQLDPVQAAFNIGAMIRWLDFNDTWLAAEWGHPSDNLGGILATADWLSRRALAQGKPPLTMRAVLTAMIKAHEIQGCIALENSFNKVGLDHVVLVKVATCAVVAQLLGLSRGEMLAAVSLAWVDGQALRTYRHAPNTGSRKSWAAGDATSRGVRLALIAATGEMGYPTALTAKTWGFYDVLFKGQPFRFQREYGSYVMENLLFKISYPAEFHAQTAVEAAMTIYAAMAEAGKTSDDIARVTIRTHEACMRIIDKQGPLDNPADRDHCIQYMVALPLIHGRLTAADYEDEIAADPRIDALRAKIHCVHDPAFTAAYHDPARRAIPNGLTVEFADGSRFDQVLVEYPIGHARRRAEGIPLLLAKFRANLARRFPPRQQDAILAASLDPHVLDVMTVSDYVDLYVI</sequence>
<organism evidence="10 11">
    <name type="scientific">Massilia terrae</name>
    <dbReference type="NCBI Taxonomy" id="1811224"/>
    <lineage>
        <taxon>Bacteria</taxon>
        <taxon>Pseudomonadati</taxon>
        <taxon>Pseudomonadota</taxon>
        <taxon>Betaproteobacteria</taxon>
        <taxon>Burkholderiales</taxon>
        <taxon>Oxalobacteraceae</taxon>
        <taxon>Telluria group</taxon>
        <taxon>Massilia</taxon>
    </lineage>
</organism>
<dbReference type="PANTHER" id="PTHR16943">
    <property type="entry name" value="2-METHYLCITRATE DEHYDRATASE-RELATED"/>
    <property type="match status" value="1"/>
</dbReference>
<keyword evidence="7 10" id="KW-0456">Lyase</keyword>
<dbReference type="GO" id="GO:0047547">
    <property type="term" value="F:2-methylcitrate dehydratase activity"/>
    <property type="evidence" value="ECO:0007669"/>
    <property type="project" value="UniProtKB-EC"/>
</dbReference>
<gene>
    <name evidence="10" type="ORF">NX778_24320</name>
</gene>
<dbReference type="Gene3D" id="1.10.4100.10">
    <property type="entry name" value="2-methylcitrate dehydratase PrpD"/>
    <property type="match status" value="1"/>
</dbReference>
<evidence type="ECO:0000256" key="5">
    <source>
        <dbReference type="ARBA" id="ARBA00017240"/>
    </source>
</evidence>
<dbReference type="NCBIfam" id="NF006943">
    <property type="entry name" value="PRK09425.1"/>
    <property type="match status" value="1"/>
</dbReference>
<evidence type="ECO:0000259" key="8">
    <source>
        <dbReference type="Pfam" id="PF03972"/>
    </source>
</evidence>
<evidence type="ECO:0000256" key="2">
    <source>
        <dbReference type="ARBA" id="ARBA00005026"/>
    </source>
</evidence>
<feature type="domain" description="MmgE/PrpD C-terminal" evidence="9">
    <location>
        <begin position="286"/>
        <end position="463"/>
    </location>
</feature>
<evidence type="ECO:0000256" key="3">
    <source>
        <dbReference type="ARBA" id="ARBA00006174"/>
    </source>
</evidence>
<dbReference type="Proteomes" id="UP001204621">
    <property type="component" value="Unassembled WGS sequence"/>
</dbReference>
<dbReference type="Pfam" id="PF19305">
    <property type="entry name" value="MmgE_PrpD_C"/>
    <property type="match status" value="1"/>
</dbReference>
<dbReference type="InterPro" id="IPR036148">
    <property type="entry name" value="MmgE/PrpD_sf"/>
</dbReference>
<dbReference type="InterPro" id="IPR042183">
    <property type="entry name" value="MmgE/PrpD_sf_1"/>
</dbReference>
<keyword evidence="6" id="KW-0816">Tricarboxylic acid cycle</keyword>
<dbReference type="InterPro" id="IPR012705">
    <property type="entry name" value="2Me_IsoCit_deHydtase_PrpD"/>
</dbReference>
<comment type="caution">
    <text evidence="10">The sequence shown here is derived from an EMBL/GenBank/DDBJ whole genome shotgun (WGS) entry which is preliminary data.</text>
</comment>
<dbReference type="InterPro" id="IPR042188">
    <property type="entry name" value="MmgE/PrpD_sf_2"/>
</dbReference>
<comment type="catalytic activity">
    <reaction evidence="1">
        <text>(2S,3S)-2-methylcitrate = 2-methyl-cis-aconitate + H2O</text>
        <dbReference type="Rhea" id="RHEA:17725"/>
        <dbReference type="ChEBI" id="CHEBI:15377"/>
        <dbReference type="ChEBI" id="CHEBI:57872"/>
        <dbReference type="ChEBI" id="CHEBI:58853"/>
        <dbReference type="EC" id="4.2.1.79"/>
    </reaction>
</comment>
<reference evidence="10 11" key="1">
    <citation type="submission" date="2022-08" db="EMBL/GenBank/DDBJ databases">
        <title>Reclassification of Massilia species as members of the genera Telluria, Duganella, Pseudoduganella, Mokoshia gen. nov. and Zemynaea gen. nov. using orthogonal and non-orthogonal genome-based approaches.</title>
        <authorList>
            <person name="Bowman J.P."/>
        </authorList>
    </citation>
    <scope>NUCLEOTIDE SEQUENCE [LARGE SCALE GENOMIC DNA]</scope>
    <source>
        <strain evidence="10 11">JCM 31606</strain>
    </source>
</reference>
<dbReference type="PANTHER" id="PTHR16943:SF8">
    <property type="entry name" value="2-METHYLCITRATE DEHYDRATASE"/>
    <property type="match status" value="1"/>
</dbReference>
<evidence type="ECO:0000313" key="10">
    <source>
        <dbReference type="EMBL" id="MCS0661203.1"/>
    </source>
</evidence>
<evidence type="ECO:0000313" key="11">
    <source>
        <dbReference type="Proteomes" id="UP001204621"/>
    </source>
</evidence>
<dbReference type="SUPFAM" id="SSF103378">
    <property type="entry name" value="2-methylcitrate dehydratase PrpD"/>
    <property type="match status" value="1"/>
</dbReference>
<dbReference type="Gene3D" id="3.30.1330.120">
    <property type="entry name" value="2-methylcitrate dehydratase PrpD"/>
    <property type="match status" value="1"/>
</dbReference>
<dbReference type="InterPro" id="IPR005656">
    <property type="entry name" value="MmgE_PrpD"/>
</dbReference>
<dbReference type="InterPro" id="IPR045336">
    <property type="entry name" value="MmgE_PrpD_N"/>
</dbReference>
<keyword evidence="11" id="KW-1185">Reference proteome</keyword>
<dbReference type="EMBL" id="JANUGU010000016">
    <property type="protein sequence ID" value="MCS0661203.1"/>
    <property type="molecule type" value="Genomic_DNA"/>
</dbReference>
<feature type="domain" description="MmgE/PrpD N-terminal" evidence="8">
    <location>
        <begin position="17"/>
        <end position="269"/>
    </location>
</feature>
<protein>
    <recommendedName>
        <fullName evidence="5">2-methylcitrate dehydratase</fullName>
        <ecNumber evidence="4">4.2.1.79</ecNumber>
    </recommendedName>
</protein>